<name>A0A2P5VUP1_GOSBA</name>
<keyword evidence="11 15" id="KW-0233">DNA recombination</keyword>
<comment type="cofactor">
    <cofactor evidence="1 15">
        <name>Mg(2+)</name>
        <dbReference type="ChEBI" id="CHEBI:18420"/>
    </cofactor>
</comment>
<dbReference type="InterPro" id="IPR011335">
    <property type="entry name" value="Restrct_endonuc-II-like"/>
</dbReference>
<comment type="function">
    <text evidence="15">Interacts with EME1 to form a DNA structure-specific endonuclease with substrate preference for branched DNA structures with a 5'-end at the branch nick. Typical substrates include 3'-flap structures, D-loops, replication forks and nicked Holliday junctions. May be required in mitosis for the processing of stalled or collapsed replication fork intermediates. May be required in meiosis for the repair of meiosis-specific double strand breaks subsequent to single-end invasion (SEI).</text>
</comment>
<sequence>MERNRRVLCPENEELVNYLLQKRQELADKPKGIKENTNLTLSKAYNNICNAQHPIKTLKDLNDIKGVGKWIIVLMRGYFDSGSGSSEPEEITRKGKKNKGNRRYLPQKNSVAYALLITLYRETTDGNEFMHKQDLIDAAEASGLSRAPIAPEKGKGKPSQFGSSPRDWYSGWSCMSILIKKGLVVKSSCPAKYMLTPEGKEAARECLMKSKMEDPLENLVDVERLSQPDTQDAFVQDLCHSDSDIEEINERAAFKRKTSIDIPLDCLERCTRMGYSKEQVLSAFAEVSETSKNKEISSLWPAVLCRLREDQVYGQEAHNGVQSSWMQSSKNGGDMPNLCTMRACSSSRPSSDSLKADMNVLSVPPLSFGEKFEDTYEVRRLPIGDGIWIARHKHLSSEYVLDFIVERKKVADLRSSIRDNRYKDQKLRLLRSGLKKLIFLVEGDPNTSEAAESIKTACFTTEILEGFDVQRTSGLLDTLRKYAYLTRAIAQYYKLHLPEDHSKLSGVCPPFNEFIKRCQELDKMTVSDVFSIQLMQEGDVCAQEEMLRKQSNNKVSSVARLLENDIPSMFRAWFLE</sequence>
<keyword evidence="6 15" id="KW-0479">Metal-binding</keyword>
<accession>A0A2P5VUP1</accession>
<evidence type="ECO:0000256" key="11">
    <source>
        <dbReference type="ARBA" id="ARBA00023172"/>
    </source>
</evidence>
<evidence type="ECO:0000259" key="17">
    <source>
        <dbReference type="SMART" id="SM00891"/>
    </source>
</evidence>
<dbReference type="GO" id="GO:0003677">
    <property type="term" value="F:DNA binding"/>
    <property type="evidence" value="ECO:0007669"/>
    <property type="project" value="UniProtKB-UniRule"/>
</dbReference>
<dbReference type="GO" id="GO:0008821">
    <property type="term" value="F:crossover junction DNA endonuclease activity"/>
    <property type="evidence" value="ECO:0007669"/>
    <property type="project" value="UniProtKB-UniRule"/>
</dbReference>
<dbReference type="CDD" id="cd21036">
    <property type="entry name" value="WH_MUS81"/>
    <property type="match status" value="1"/>
</dbReference>
<proteinExistence type="inferred from homology"/>
<evidence type="ECO:0000256" key="16">
    <source>
        <dbReference type="SAM" id="MobiDB-lite"/>
    </source>
</evidence>
<evidence type="ECO:0000256" key="5">
    <source>
        <dbReference type="ARBA" id="ARBA00022722"/>
    </source>
</evidence>
<dbReference type="GO" id="GO:0005634">
    <property type="term" value="C:nucleus"/>
    <property type="evidence" value="ECO:0007669"/>
    <property type="project" value="UniProtKB-SubCell"/>
</dbReference>
<evidence type="ECO:0000313" key="19">
    <source>
        <dbReference type="Proteomes" id="UP000239757"/>
    </source>
</evidence>
<dbReference type="SUPFAM" id="SSF52980">
    <property type="entry name" value="Restriction endonuclease-like"/>
    <property type="match status" value="1"/>
</dbReference>
<evidence type="ECO:0000256" key="9">
    <source>
        <dbReference type="ARBA" id="ARBA00022801"/>
    </source>
</evidence>
<dbReference type="GO" id="GO:0000712">
    <property type="term" value="P:resolution of meiotic recombination intermediates"/>
    <property type="evidence" value="ECO:0007669"/>
    <property type="project" value="TreeGrafter"/>
</dbReference>
<keyword evidence="8 15" id="KW-0227">DNA damage</keyword>
<dbReference type="FunFam" id="3.40.50.10130:FF:000005">
    <property type="entry name" value="crossover junction endonuclease MUS81 isoform X1"/>
    <property type="match status" value="1"/>
</dbReference>
<evidence type="ECO:0000256" key="6">
    <source>
        <dbReference type="ARBA" id="ARBA00022723"/>
    </source>
</evidence>
<dbReference type="Pfam" id="PF02732">
    <property type="entry name" value="ERCC4"/>
    <property type="match status" value="1"/>
</dbReference>
<evidence type="ECO:0000256" key="1">
    <source>
        <dbReference type="ARBA" id="ARBA00001946"/>
    </source>
</evidence>
<dbReference type="OrthoDB" id="5963188at2759"/>
<feature type="domain" description="ERCC4" evidence="17">
    <location>
        <begin position="353"/>
        <end position="445"/>
    </location>
</feature>
<dbReference type="PANTHER" id="PTHR13451">
    <property type="entry name" value="CLASS II CROSSOVER JUNCTION ENDONUCLEASE MUS81"/>
    <property type="match status" value="1"/>
</dbReference>
<comment type="similarity">
    <text evidence="3 15">Belongs to the XPF family.</text>
</comment>
<feature type="region of interest" description="Disordered" evidence="16">
    <location>
        <begin position="81"/>
        <end position="103"/>
    </location>
</feature>
<dbReference type="GO" id="GO:0006308">
    <property type="term" value="P:DNA catabolic process"/>
    <property type="evidence" value="ECO:0007669"/>
    <property type="project" value="UniProtKB-UniRule"/>
</dbReference>
<evidence type="ECO:0000256" key="14">
    <source>
        <dbReference type="ARBA" id="ARBA00023254"/>
    </source>
</evidence>
<evidence type="ECO:0000313" key="18">
    <source>
        <dbReference type="EMBL" id="PPR82536.1"/>
    </source>
</evidence>
<dbReference type="InterPro" id="IPR036388">
    <property type="entry name" value="WH-like_DNA-bd_sf"/>
</dbReference>
<dbReference type="Pfam" id="PF21136">
    <property type="entry name" value="WHD_MUS81"/>
    <property type="match status" value="1"/>
</dbReference>
<dbReference type="Gene3D" id="1.10.10.10">
    <property type="entry name" value="Winged helix-like DNA-binding domain superfamily/Winged helix DNA-binding domain"/>
    <property type="match status" value="1"/>
</dbReference>
<dbReference type="GO" id="GO:0048257">
    <property type="term" value="F:3'-flap endonuclease activity"/>
    <property type="evidence" value="ECO:0007669"/>
    <property type="project" value="TreeGrafter"/>
</dbReference>
<evidence type="ECO:0000256" key="15">
    <source>
        <dbReference type="RuleBase" id="RU369042"/>
    </source>
</evidence>
<gene>
    <name evidence="18" type="ORF">GOBAR_AA38175</name>
</gene>
<dbReference type="EC" id="3.1.22.-" evidence="15"/>
<comment type="subunit">
    <text evidence="15">Interacts with EME1.</text>
</comment>
<keyword evidence="5 15" id="KW-0540">Nuclease</keyword>
<keyword evidence="10 15" id="KW-0460">Magnesium</keyword>
<comment type="subcellular location">
    <subcellularLocation>
        <location evidence="2 15">Nucleus</location>
    </subcellularLocation>
</comment>
<evidence type="ECO:0000256" key="2">
    <source>
        <dbReference type="ARBA" id="ARBA00004123"/>
    </source>
</evidence>
<dbReference type="GO" id="GO:0048476">
    <property type="term" value="C:Holliday junction resolvase complex"/>
    <property type="evidence" value="ECO:0007669"/>
    <property type="project" value="UniProtKB-UniRule"/>
</dbReference>
<dbReference type="CDD" id="cd20074">
    <property type="entry name" value="XPF_nuclease_Mus81"/>
    <property type="match status" value="1"/>
</dbReference>
<keyword evidence="14" id="KW-0469">Meiosis</keyword>
<keyword evidence="9 15" id="KW-0378">Hydrolase</keyword>
<dbReference type="GO" id="GO:0000727">
    <property type="term" value="P:double-strand break repair via break-induced replication"/>
    <property type="evidence" value="ECO:0007669"/>
    <property type="project" value="UniProtKB-UniRule"/>
</dbReference>
<evidence type="ECO:0000256" key="4">
    <source>
        <dbReference type="ARBA" id="ARBA00017114"/>
    </source>
</evidence>
<evidence type="ECO:0000256" key="12">
    <source>
        <dbReference type="ARBA" id="ARBA00023204"/>
    </source>
</evidence>
<keyword evidence="13 15" id="KW-0539">Nucleus</keyword>
<evidence type="ECO:0000256" key="13">
    <source>
        <dbReference type="ARBA" id="ARBA00023242"/>
    </source>
</evidence>
<protein>
    <recommendedName>
        <fullName evidence="4 15">Crossover junction endonuclease MUS81</fullName>
        <ecNumber evidence="15">3.1.22.-</ecNumber>
    </recommendedName>
</protein>
<dbReference type="EMBL" id="KZ670807">
    <property type="protein sequence ID" value="PPR82536.1"/>
    <property type="molecule type" value="Genomic_DNA"/>
</dbReference>
<dbReference type="Gene3D" id="3.40.50.10130">
    <property type="match status" value="1"/>
</dbReference>
<keyword evidence="12 15" id="KW-0234">DNA repair</keyword>
<keyword evidence="7 15" id="KW-0255">Endonuclease</keyword>
<organism evidence="18 19">
    <name type="scientific">Gossypium barbadense</name>
    <name type="common">Sea Island cotton</name>
    <name type="synonym">Hibiscus barbadensis</name>
    <dbReference type="NCBI Taxonomy" id="3634"/>
    <lineage>
        <taxon>Eukaryota</taxon>
        <taxon>Viridiplantae</taxon>
        <taxon>Streptophyta</taxon>
        <taxon>Embryophyta</taxon>
        <taxon>Tracheophyta</taxon>
        <taxon>Spermatophyta</taxon>
        <taxon>Magnoliopsida</taxon>
        <taxon>eudicotyledons</taxon>
        <taxon>Gunneridae</taxon>
        <taxon>Pentapetalae</taxon>
        <taxon>rosids</taxon>
        <taxon>malvids</taxon>
        <taxon>Malvales</taxon>
        <taxon>Malvaceae</taxon>
        <taxon>Malvoideae</taxon>
        <taxon>Gossypium</taxon>
    </lineage>
</organism>
<evidence type="ECO:0000256" key="7">
    <source>
        <dbReference type="ARBA" id="ARBA00022759"/>
    </source>
</evidence>
<dbReference type="InterPro" id="IPR047417">
    <property type="entry name" value="WHD_MUS81"/>
</dbReference>
<dbReference type="SMART" id="SM00891">
    <property type="entry name" value="ERCC4"/>
    <property type="match status" value="1"/>
</dbReference>
<dbReference type="InterPro" id="IPR006166">
    <property type="entry name" value="ERCC4_domain"/>
</dbReference>
<dbReference type="AlphaFoldDB" id="A0A2P5VUP1"/>
<dbReference type="InterPro" id="IPR047416">
    <property type="entry name" value="XPF_nuclease_Mus81"/>
</dbReference>
<dbReference type="GO" id="GO:0046872">
    <property type="term" value="F:metal ion binding"/>
    <property type="evidence" value="ECO:0007669"/>
    <property type="project" value="UniProtKB-UniRule"/>
</dbReference>
<evidence type="ECO:0000256" key="8">
    <source>
        <dbReference type="ARBA" id="ARBA00022763"/>
    </source>
</evidence>
<evidence type="ECO:0000256" key="10">
    <source>
        <dbReference type="ARBA" id="ARBA00022842"/>
    </source>
</evidence>
<dbReference type="GO" id="GO:0031573">
    <property type="term" value="P:mitotic intra-S DNA damage checkpoint signaling"/>
    <property type="evidence" value="ECO:0007669"/>
    <property type="project" value="TreeGrafter"/>
</dbReference>
<dbReference type="FunFam" id="1.10.10.10:FF:000307">
    <property type="entry name" value="Crossover junction endonuclease MUS81"/>
    <property type="match status" value="1"/>
</dbReference>
<dbReference type="Proteomes" id="UP000239757">
    <property type="component" value="Unassembled WGS sequence"/>
</dbReference>
<dbReference type="PANTHER" id="PTHR13451:SF0">
    <property type="entry name" value="CROSSOVER JUNCTION ENDONUCLEASE MUS81"/>
    <property type="match status" value="1"/>
</dbReference>
<dbReference type="InterPro" id="IPR033309">
    <property type="entry name" value="Mus81"/>
</dbReference>
<evidence type="ECO:0000256" key="3">
    <source>
        <dbReference type="ARBA" id="ARBA00010015"/>
    </source>
</evidence>
<reference evidence="18 19" key="1">
    <citation type="submission" date="2015-01" db="EMBL/GenBank/DDBJ databases">
        <title>Genome of allotetraploid Gossypium barbadense reveals genomic plasticity and fiber elongation in cotton evolution.</title>
        <authorList>
            <person name="Chen X."/>
            <person name="Liu X."/>
            <person name="Zhao B."/>
            <person name="Zheng H."/>
            <person name="Hu Y."/>
            <person name="Lu G."/>
            <person name="Yang C."/>
            <person name="Chen J."/>
            <person name="Shan C."/>
            <person name="Zhang L."/>
            <person name="Zhou Y."/>
            <person name="Wang L."/>
            <person name="Guo W."/>
            <person name="Bai Y."/>
            <person name="Ruan J."/>
            <person name="Shangguan X."/>
            <person name="Mao Y."/>
            <person name="Jiang J."/>
            <person name="Zhu Y."/>
            <person name="Lei J."/>
            <person name="Kang H."/>
            <person name="Chen S."/>
            <person name="He X."/>
            <person name="Wang R."/>
            <person name="Wang Y."/>
            <person name="Chen J."/>
            <person name="Wang L."/>
            <person name="Yu S."/>
            <person name="Wang B."/>
            <person name="Wei J."/>
            <person name="Song S."/>
            <person name="Lu X."/>
            <person name="Gao Z."/>
            <person name="Gu W."/>
            <person name="Deng X."/>
            <person name="Ma D."/>
            <person name="Wang S."/>
            <person name="Liang W."/>
            <person name="Fang L."/>
            <person name="Cai C."/>
            <person name="Zhu X."/>
            <person name="Zhou B."/>
            <person name="Zhang Y."/>
            <person name="Chen Z."/>
            <person name="Xu S."/>
            <person name="Zhu R."/>
            <person name="Wang S."/>
            <person name="Zhang T."/>
            <person name="Zhao G."/>
        </authorList>
    </citation>
    <scope>NUCLEOTIDE SEQUENCE [LARGE SCALE GENOMIC DNA]</scope>
    <source>
        <strain evidence="19">cv. Xinhai21</strain>
        <tissue evidence="18">Leaf</tissue>
    </source>
</reference>